<sequence>MHIHPWSASFRIESGISEDPCPISYSAFLLRYFGLIFTFTEL</sequence>
<comment type="caution">
    <text evidence="1">The sequence shown here is derived from an EMBL/GenBank/DDBJ whole genome shotgun (WGS) entry which is preliminary data.</text>
</comment>
<reference evidence="1 2" key="1">
    <citation type="journal article" date="2021" name="Commun. Biol.">
        <title>The genome of Shorea leprosula (Dipterocarpaceae) highlights the ecological relevance of drought in aseasonal tropical rainforests.</title>
        <authorList>
            <person name="Ng K.K.S."/>
            <person name="Kobayashi M.J."/>
            <person name="Fawcett J.A."/>
            <person name="Hatakeyama M."/>
            <person name="Paape T."/>
            <person name="Ng C.H."/>
            <person name="Ang C.C."/>
            <person name="Tnah L.H."/>
            <person name="Lee C.T."/>
            <person name="Nishiyama T."/>
            <person name="Sese J."/>
            <person name="O'Brien M.J."/>
            <person name="Copetti D."/>
            <person name="Mohd Noor M.I."/>
            <person name="Ong R.C."/>
            <person name="Putra M."/>
            <person name="Sireger I.Z."/>
            <person name="Indrioko S."/>
            <person name="Kosugi Y."/>
            <person name="Izuno A."/>
            <person name="Isagi Y."/>
            <person name="Lee S.L."/>
            <person name="Shimizu K.K."/>
        </authorList>
    </citation>
    <scope>NUCLEOTIDE SEQUENCE [LARGE SCALE GENOMIC DNA]</scope>
    <source>
        <strain evidence="1">214</strain>
    </source>
</reference>
<organism evidence="1 2">
    <name type="scientific">Rubroshorea leprosula</name>
    <dbReference type="NCBI Taxonomy" id="152421"/>
    <lineage>
        <taxon>Eukaryota</taxon>
        <taxon>Viridiplantae</taxon>
        <taxon>Streptophyta</taxon>
        <taxon>Embryophyta</taxon>
        <taxon>Tracheophyta</taxon>
        <taxon>Spermatophyta</taxon>
        <taxon>Magnoliopsida</taxon>
        <taxon>eudicotyledons</taxon>
        <taxon>Gunneridae</taxon>
        <taxon>Pentapetalae</taxon>
        <taxon>rosids</taxon>
        <taxon>malvids</taxon>
        <taxon>Malvales</taxon>
        <taxon>Dipterocarpaceae</taxon>
        <taxon>Rubroshorea</taxon>
    </lineage>
</organism>
<name>A0AAV5MG54_9ROSI</name>
<dbReference type="AlphaFoldDB" id="A0AAV5MG54"/>
<keyword evidence="2" id="KW-1185">Reference proteome</keyword>
<protein>
    <submittedName>
        <fullName evidence="1">Uncharacterized protein</fullName>
    </submittedName>
</protein>
<evidence type="ECO:0000313" key="1">
    <source>
        <dbReference type="EMBL" id="GKV48865.1"/>
    </source>
</evidence>
<gene>
    <name evidence="1" type="ORF">SLEP1_g55655</name>
</gene>
<proteinExistence type="predicted"/>
<accession>A0AAV5MG54</accession>
<dbReference type="Proteomes" id="UP001054252">
    <property type="component" value="Unassembled WGS sequence"/>
</dbReference>
<dbReference type="EMBL" id="BPVZ01000273">
    <property type="protein sequence ID" value="GKV48865.1"/>
    <property type="molecule type" value="Genomic_DNA"/>
</dbReference>
<evidence type="ECO:0000313" key="2">
    <source>
        <dbReference type="Proteomes" id="UP001054252"/>
    </source>
</evidence>